<comment type="caution">
    <text evidence="1">The sequence shown here is derived from an EMBL/GenBank/DDBJ whole genome shotgun (WGS) entry which is preliminary data.</text>
</comment>
<reference evidence="1" key="1">
    <citation type="journal article" date="2014" name="Front. Microbiol.">
        <title>High frequency of phylogenetically diverse reductive dehalogenase-homologous genes in deep subseafloor sedimentary metagenomes.</title>
        <authorList>
            <person name="Kawai M."/>
            <person name="Futagami T."/>
            <person name="Toyoda A."/>
            <person name="Takaki Y."/>
            <person name="Nishi S."/>
            <person name="Hori S."/>
            <person name="Arai W."/>
            <person name="Tsubouchi T."/>
            <person name="Morono Y."/>
            <person name="Uchiyama I."/>
            <person name="Ito T."/>
            <person name="Fujiyama A."/>
            <person name="Inagaki F."/>
            <person name="Takami H."/>
        </authorList>
    </citation>
    <scope>NUCLEOTIDE SEQUENCE</scope>
    <source>
        <strain evidence="1">Expedition CK06-06</strain>
    </source>
</reference>
<dbReference type="EMBL" id="BARW01001183">
    <property type="protein sequence ID" value="GAI72418.1"/>
    <property type="molecule type" value="Genomic_DNA"/>
</dbReference>
<gene>
    <name evidence="1" type="ORF">S12H4_04002</name>
</gene>
<sequence length="52" mass="6128">MEKKEVKSMRLYSDVWQSLKIRSAKKNTQIIEETDSILRTKLKEDGDLVESE</sequence>
<dbReference type="AlphaFoldDB" id="X1QVW7"/>
<name>X1QVW7_9ZZZZ</name>
<proteinExistence type="predicted"/>
<evidence type="ECO:0000313" key="1">
    <source>
        <dbReference type="EMBL" id="GAI72418.1"/>
    </source>
</evidence>
<organism evidence="1">
    <name type="scientific">marine sediment metagenome</name>
    <dbReference type="NCBI Taxonomy" id="412755"/>
    <lineage>
        <taxon>unclassified sequences</taxon>
        <taxon>metagenomes</taxon>
        <taxon>ecological metagenomes</taxon>
    </lineage>
</organism>
<protein>
    <submittedName>
        <fullName evidence="1">Uncharacterized protein</fullName>
    </submittedName>
</protein>
<accession>X1QVW7</accession>